<feature type="compositionally biased region" description="Basic and acidic residues" evidence="3">
    <location>
        <begin position="329"/>
        <end position="340"/>
    </location>
</feature>
<dbReference type="UniPathway" id="UPA00143"/>
<feature type="region of interest" description="Disordered" evidence="3">
    <location>
        <begin position="1"/>
        <end position="94"/>
    </location>
</feature>
<evidence type="ECO:0000256" key="2">
    <source>
        <dbReference type="ARBA" id="ARBA00022786"/>
    </source>
</evidence>
<dbReference type="EMBL" id="CDPU01000008">
    <property type="protein sequence ID" value="CEO47743.1"/>
    <property type="molecule type" value="Genomic_DNA"/>
</dbReference>
<feature type="compositionally biased region" description="Low complexity" evidence="3">
    <location>
        <begin position="47"/>
        <end position="58"/>
    </location>
</feature>
<dbReference type="InterPro" id="IPR036047">
    <property type="entry name" value="F-box-like_dom_sf"/>
</dbReference>
<gene>
    <name evidence="5" type="ORF">BN869_000003798_1</name>
</gene>
<feature type="domain" description="F-box" evidence="4">
    <location>
        <begin position="105"/>
        <end position="151"/>
    </location>
</feature>
<keyword evidence="2" id="KW-0833">Ubl conjugation pathway</keyword>
<evidence type="ECO:0000256" key="3">
    <source>
        <dbReference type="SAM" id="MobiDB-lite"/>
    </source>
</evidence>
<dbReference type="InterPro" id="IPR045048">
    <property type="entry name" value="FBXO31/39"/>
</dbReference>
<dbReference type="PANTHER" id="PTHR10706:SF130">
    <property type="entry name" value="F-BOX ONLY PROTEIN 31"/>
    <property type="match status" value="1"/>
</dbReference>
<evidence type="ECO:0000256" key="1">
    <source>
        <dbReference type="ARBA" id="ARBA00004906"/>
    </source>
</evidence>
<reference evidence="5" key="1">
    <citation type="submission" date="2015-01" db="EMBL/GenBank/DDBJ databases">
        <authorList>
            <person name="Durling Mikael"/>
        </authorList>
    </citation>
    <scope>NUCLEOTIDE SEQUENCE</scope>
</reference>
<dbReference type="Gene3D" id="1.20.1280.50">
    <property type="match status" value="1"/>
</dbReference>
<feature type="compositionally biased region" description="Pro residues" evidence="3">
    <location>
        <begin position="1"/>
        <end position="15"/>
    </location>
</feature>
<feature type="compositionally biased region" description="Low complexity" evidence="3">
    <location>
        <begin position="30"/>
        <end position="40"/>
    </location>
</feature>
<dbReference type="Pfam" id="PF12014">
    <property type="entry name" value="Cyclin_D1_bind"/>
    <property type="match status" value="1"/>
</dbReference>
<organism evidence="5">
    <name type="scientific">Bionectria ochroleuca</name>
    <name type="common">Gliocladium roseum</name>
    <dbReference type="NCBI Taxonomy" id="29856"/>
    <lineage>
        <taxon>Eukaryota</taxon>
        <taxon>Fungi</taxon>
        <taxon>Dikarya</taxon>
        <taxon>Ascomycota</taxon>
        <taxon>Pezizomycotina</taxon>
        <taxon>Sordariomycetes</taxon>
        <taxon>Hypocreomycetidae</taxon>
        <taxon>Hypocreales</taxon>
        <taxon>Bionectriaceae</taxon>
        <taxon>Clonostachys</taxon>
    </lineage>
</organism>
<dbReference type="Pfam" id="PF12937">
    <property type="entry name" value="F-box-like"/>
    <property type="match status" value="1"/>
</dbReference>
<dbReference type="PROSITE" id="PS50181">
    <property type="entry name" value="FBOX"/>
    <property type="match status" value="1"/>
</dbReference>
<name>A0A0B7JRV9_BIOOC</name>
<sequence length="590" mass="66116">MAATPPPPEPGPSEPRIPSDIPTPTSLYDAAAVEASAPSAGKPSLAPISPSNESPPEQSELHVETAKPNDAVANDQDDSETSFHSIESSSDGVQVPLNQAFEPSSSLLLSAPAEILDLILGHLSPYDLVSVAATCRQMRSHALSDMLWYPFVRENAPGARLQSPSPFKSYHQLFAEYDPLWFLPKHKIWFSDSGLPGKLILVRYDPRRGCIEGYDLLAVRIEDMAQQWDANPSVVIQPFKCRVYLHLDKPVLQFRIGDRKYSRRHKRNKFSEEINVLLDERFQHMYSNLILTKPLDEETVNQKRAADYPYGHIWPPPTIPASAHVVCDRTTNDSEGRQEPPKPTQRSELSDKTFRLRRWMEMLGTSTSTRALLERMARTMGGGGPPGTAANFVRPAPIGIHMGEDVMTYSTLDPKLYTPTPTKPWRGIWVGDYSLHGCEFLLFNQPDDPPASDEELSLVRLEGETDAHWEKRRLDARIYRGRLEAIKLTGDANVPRGEYTFVAEDIGPEGTIELPPGPPFDYEGARAVKSRGHVANTGFQRDKFIESQLLLLSHDCIAQYWVELHHISYFRRIDIDFHLNAAGPTVQDLG</sequence>
<dbReference type="AlphaFoldDB" id="A0A0B7JRV9"/>
<dbReference type="GO" id="GO:0016567">
    <property type="term" value="P:protein ubiquitination"/>
    <property type="evidence" value="ECO:0007669"/>
    <property type="project" value="UniProtKB-UniPathway"/>
</dbReference>
<evidence type="ECO:0000313" key="5">
    <source>
        <dbReference type="EMBL" id="CEO47743.1"/>
    </source>
</evidence>
<feature type="region of interest" description="Disordered" evidence="3">
    <location>
        <begin position="329"/>
        <end position="351"/>
    </location>
</feature>
<protein>
    <recommendedName>
        <fullName evidence="4">F-box domain-containing protein</fullName>
    </recommendedName>
</protein>
<dbReference type="SUPFAM" id="SSF81383">
    <property type="entry name" value="F-box domain"/>
    <property type="match status" value="1"/>
</dbReference>
<comment type="pathway">
    <text evidence="1">Protein modification; protein ubiquitination.</text>
</comment>
<proteinExistence type="predicted"/>
<dbReference type="InterPro" id="IPR001810">
    <property type="entry name" value="F-box_dom"/>
</dbReference>
<dbReference type="PANTHER" id="PTHR10706">
    <property type="entry name" value="F-BOX FAMILY PROTEIN"/>
    <property type="match status" value="1"/>
</dbReference>
<evidence type="ECO:0000259" key="4">
    <source>
        <dbReference type="PROSITE" id="PS50181"/>
    </source>
</evidence>
<accession>A0A0B7JRV9</accession>